<keyword evidence="6" id="KW-0858">Xylan degradation</keyword>
<keyword evidence="16" id="KW-1185">Reference proteome</keyword>
<evidence type="ECO:0000256" key="7">
    <source>
        <dbReference type="ARBA" id="ARBA00022729"/>
    </source>
</evidence>
<evidence type="ECO:0000256" key="3">
    <source>
        <dbReference type="ARBA" id="ARBA00004851"/>
    </source>
</evidence>
<evidence type="ECO:0000256" key="2">
    <source>
        <dbReference type="ARBA" id="ARBA00004613"/>
    </source>
</evidence>
<dbReference type="PROSITE" id="PS51164">
    <property type="entry name" value="CBM1_2"/>
    <property type="match status" value="1"/>
</dbReference>
<dbReference type="InterPro" id="IPR001000">
    <property type="entry name" value="GH10_dom"/>
</dbReference>
<dbReference type="SUPFAM" id="SSF57180">
    <property type="entry name" value="Cellulose-binding domain"/>
    <property type="match status" value="1"/>
</dbReference>
<dbReference type="EC" id="3.2.1.8" evidence="11"/>
<feature type="chain" id="PRO_5024448575" description="Beta-xylanase" evidence="12">
    <location>
        <begin position="18"/>
        <end position="529"/>
    </location>
</feature>
<dbReference type="Gene3D" id="3.20.20.80">
    <property type="entry name" value="Glycosidases"/>
    <property type="match status" value="1"/>
</dbReference>
<evidence type="ECO:0000256" key="9">
    <source>
        <dbReference type="ARBA" id="ARBA00023277"/>
    </source>
</evidence>
<dbReference type="Pfam" id="PF00734">
    <property type="entry name" value="CBM_1"/>
    <property type="match status" value="1"/>
</dbReference>
<evidence type="ECO:0000259" key="14">
    <source>
        <dbReference type="PROSITE" id="PS51760"/>
    </source>
</evidence>
<dbReference type="AlphaFoldDB" id="A0A5M9K7Z4"/>
<comment type="similarity">
    <text evidence="4 11">Belongs to the glycosyl hydrolase 10 (cellulase F) family.</text>
</comment>
<keyword evidence="9 11" id="KW-0119">Carbohydrate metabolism</keyword>
<dbReference type="PROSITE" id="PS51760">
    <property type="entry name" value="GH10_2"/>
    <property type="match status" value="1"/>
</dbReference>
<feature type="signal peptide" evidence="12">
    <location>
        <begin position="1"/>
        <end position="17"/>
    </location>
</feature>
<evidence type="ECO:0000256" key="10">
    <source>
        <dbReference type="ARBA" id="ARBA00023326"/>
    </source>
</evidence>
<dbReference type="VEuPathDB" id="FungiDB:MFRU_002g03820"/>
<dbReference type="EMBL" id="VICG01000002">
    <property type="protein sequence ID" value="KAA8574975.1"/>
    <property type="molecule type" value="Genomic_DNA"/>
</dbReference>
<dbReference type="SUPFAM" id="SSF51445">
    <property type="entry name" value="(Trans)glycosidases"/>
    <property type="match status" value="1"/>
</dbReference>
<dbReference type="SMART" id="SM00633">
    <property type="entry name" value="Glyco_10"/>
    <property type="match status" value="1"/>
</dbReference>
<evidence type="ECO:0000313" key="15">
    <source>
        <dbReference type="EMBL" id="KAA8574975.1"/>
    </source>
</evidence>
<organism evidence="15 16">
    <name type="scientific">Monilinia fructicola</name>
    <name type="common">Brown rot fungus</name>
    <name type="synonym">Ciboria fructicola</name>
    <dbReference type="NCBI Taxonomy" id="38448"/>
    <lineage>
        <taxon>Eukaryota</taxon>
        <taxon>Fungi</taxon>
        <taxon>Dikarya</taxon>
        <taxon>Ascomycota</taxon>
        <taxon>Pezizomycotina</taxon>
        <taxon>Leotiomycetes</taxon>
        <taxon>Helotiales</taxon>
        <taxon>Sclerotiniaceae</taxon>
        <taxon>Monilinia</taxon>
    </lineage>
</organism>
<evidence type="ECO:0000259" key="13">
    <source>
        <dbReference type="PROSITE" id="PS51164"/>
    </source>
</evidence>
<evidence type="ECO:0000256" key="6">
    <source>
        <dbReference type="ARBA" id="ARBA00022651"/>
    </source>
</evidence>
<dbReference type="Proteomes" id="UP000322873">
    <property type="component" value="Unassembled WGS sequence"/>
</dbReference>
<accession>A0A5M9K7Z4</accession>
<dbReference type="Pfam" id="PF00331">
    <property type="entry name" value="Glyco_hydro_10"/>
    <property type="match status" value="1"/>
</dbReference>
<dbReference type="PANTHER" id="PTHR31490:SF35">
    <property type="entry name" value="ENDO-1,4-BETA-XYLANASE"/>
    <property type="match status" value="1"/>
</dbReference>
<protein>
    <recommendedName>
        <fullName evidence="11">Beta-xylanase</fullName>
        <ecNumber evidence="11">3.2.1.8</ecNumber>
    </recommendedName>
</protein>
<dbReference type="InterPro" id="IPR017853">
    <property type="entry name" value="GH"/>
</dbReference>
<dbReference type="InterPro" id="IPR044846">
    <property type="entry name" value="GH10"/>
</dbReference>
<proteinExistence type="inferred from homology"/>
<gene>
    <name evidence="15" type="ORF">EYC84_004203</name>
</gene>
<keyword evidence="10 11" id="KW-0624">Polysaccharide degradation</keyword>
<name>A0A5M9K7Z4_MONFR</name>
<feature type="domain" description="CBM1" evidence="13">
    <location>
        <begin position="491"/>
        <end position="527"/>
    </location>
</feature>
<dbReference type="GO" id="GO:0030248">
    <property type="term" value="F:cellulose binding"/>
    <property type="evidence" value="ECO:0007669"/>
    <property type="project" value="InterPro"/>
</dbReference>
<dbReference type="InterPro" id="IPR000254">
    <property type="entry name" value="CBD"/>
</dbReference>
<evidence type="ECO:0000256" key="5">
    <source>
        <dbReference type="ARBA" id="ARBA00022525"/>
    </source>
</evidence>
<keyword evidence="5" id="KW-0964">Secreted</keyword>
<sequence>MLISNLVTLAVLPSAYGQLNTLAKAAGLKYFGSATDNNELTDTEYTAILSNSSEFGQITPGNKQKWDSIEPSQNTFSYTKGDVVVDFAEKNDQILRCHNLVWYNQLPSWVTSGTWTNATLIDVLKNHIKNEVTYYKGKCYAWDVVNEAFNDDGTWRSFVFYDTIGPEYIPIAFETAALYDPDVKLYYNDYNIESAGAKATSALNLVKSLKARGIKIDGVGLQAHFIVGATASESSLATTLKAFTALDVEVAYTELDIRFSSLPPTTAGLAQQGVDYANAVNACLSVDGCVGITIWDFTDKYSWIPSTFSGQGDACLWFANYTLHPAYNNVVAALSSAAGTKPVTSTTVSSTPATSTVKVSASSAVSTSSSSVSATRSSVASVPAVKPVLVSSAAASSTVISSSSVVPVASSSASASSVEVTPVSSTASASSVEVTPVSSTATASLVEVTPVSSTATAAASTAPASSSTTLRKCTKTTSSTSTTSTVASSGSAVALYGQCGGANWTGSTTCASGSTCKVQNPFYSQCVSS</sequence>
<evidence type="ECO:0000256" key="4">
    <source>
        <dbReference type="ARBA" id="ARBA00007495"/>
    </source>
</evidence>
<feature type="domain" description="GH10" evidence="14">
    <location>
        <begin position="22"/>
        <end position="333"/>
    </location>
</feature>
<evidence type="ECO:0000256" key="1">
    <source>
        <dbReference type="ARBA" id="ARBA00000681"/>
    </source>
</evidence>
<evidence type="ECO:0000256" key="12">
    <source>
        <dbReference type="SAM" id="SignalP"/>
    </source>
</evidence>
<keyword evidence="7 12" id="KW-0732">Signal</keyword>
<dbReference type="OrthoDB" id="3055998at2759"/>
<comment type="caution">
    <text evidence="15">The sequence shown here is derived from an EMBL/GenBank/DDBJ whole genome shotgun (WGS) entry which is preliminary data.</text>
</comment>
<keyword evidence="8 11" id="KW-0378">Hydrolase</keyword>
<dbReference type="GO" id="GO:0031176">
    <property type="term" value="F:endo-1,4-beta-xylanase activity"/>
    <property type="evidence" value="ECO:0007669"/>
    <property type="project" value="UniProtKB-EC"/>
</dbReference>
<evidence type="ECO:0000256" key="11">
    <source>
        <dbReference type="RuleBase" id="RU361174"/>
    </source>
</evidence>
<comment type="catalytic activity">
    <reaction evidence="1 11">
        <text>Endohydrolysis of (1-&gt;4)-beta-D-xylosidic linkages in xylans.</text>
        <dbReference type="EC" id="3.2.1.8"/>
    </reaction>
</comment>
<dbReference type="PRINTS" id="PR00134">
    <property type="entry name" value="GLHYDRLASE10"/>
</dbReference>
<keyword evidence="11" id="KW-0326">Glycosidase</keyword>
<dbReference type="PROSITE" id="PS00562">
    <property type="entry name" value="CBM1_1"/>
    <property type="match status" value="1"/>
</dbReference>
<dbReference type="GO" id="GO:0005576">
    <property type="term" value="C:extracellular region"/>
    <property type="evidence" value="ECO:0007669"/>
    <property type="project" value="UniProtKB-SubCell"/>
</dbReference>
<dbReference type="PANTHER" id="PTHR31490">
    <property type="entry name" value="GLYCOSYL HYDROLASE"/>
    <property type="match status" value="1"/>
</dbReference>
<evidence type="ECO:0000313" key="16">
    <source>
        <dbReference type="Proteomes" id="UP000322873"/>
    </source>
</evidence>
<comment type="subcellular location">
    <subcellularLocation>
        <location evidence="2">Secreted</location>
    </subcellularLocation>
</comment>
<dbReference type="SMART" id="SM00236">
    <property type="entry name" value="fCBD"/>
    <property type="match status" value="1"/>
</dbReference>
<comment type="pathway">
    <text evidence="3">Glycan degradation; xylan degradation.</text>
</comment>
<evidence type="ECO:0000256" key="8">
    <source>
        <dbReference type="ARBA" id="ARBA00022801"/>
    </source>
</evidence>
<dbReference type="GO" id="GO:0045493">
    <property type="term" value="P:xylan catabolic process"/>
    <property type="evidence" value="ECO:0007669"/>
    <property type="project" value="UniProtKB-KW"/>
</dbReference>
<reference evidence="15 16" key="1">
    <citation type="submission" date="2019-06" db="EMBL/GenBank/DDBJ databases">
        <title>Genome Sequence of the Brown Rot Fungal Pathogen Monilinia fructicola.</title>
        <authorList>
            <person name="De Miccolis Angelini R.M."/>
            <person name="Landi L."/>
            <person name="Abate D."/>
            <person name="Pollastro S."/>
            <person name="Romanazzi G."/>
            <person name="Faretra F."/>
        </authorList>
    </citation>
    <scope>NUCLEOTIDE SEQUENCE [LARGE SCALE GENOMIC DNA]</scope>
    <source>
        <strain evidence="15 16">Mfrc123</strain>
    </source>
</reference>
<dbReference type="InterPro" id="IPR035971">
    <property type="entry name" value="CBD_sf"/>
</dbReference>